<comment type="caution">
    <text evidence="1">The sequence shown here is derived from an EMBL/GenBank/DDBJ whole genome shotgun (WGS) entry which is preliminary data.</text>
</comment>
<gene>
    <name evidence="1" type="ORF">FHR83_005421</name>
</gene>
<organism evidence="1 2">
    <name type="scientific">Actinoplanes campanulatus</name>
    <dbReference type="NCBI Taxonomy" id="113559"/>
    <lineage>
        <taxon>Bacteria</taxon>
        <taxon>Bacillati</taxon>
        <taxon>Actinomycetota</taxon>
        <taxon>Actinomycetes</taxon>
        <taxon>Micromonosporales</taxon>
        <taxon>Micromonosporaceae</taxon>
        <taxon>Actinoplanes</taxon>
    </lineage>
</organism>
<accession>A0A7W5FGS1</accession>
<dbReference type="Proteomes" id="UP000590749">
    <property type="component" value="Unassembled WGS sequence"/>
</dbReference>
<reference evidence="1 2" key="1">
    <citation type="submission" date="2020-08" db="EMBL/GenBank/DDBJ databases">
        <title>Genomic Encyclopedia of Type Strains, Phase III (KMG-III): the genomes of soil and plant-associated and newly described type strains.</title>
        <authorList>
            <person name="Whitman W."/>
        </authorList>
    </citation>
    <scope>NUCLEOTIDE SEQUENCE [LARGE SCALE GENOMIC DNA]</scope>
    <source>
        <strain evidence="1 2">CECT 3287</strain>
    </source>
</reference>
<dbReference type="InterPro" id="IPR025447">
    <property type="entry name" value="DUF4192"/>
</dbReference>
<dbReference type="Pfam" id="PF13830">
    <property type="entry name" value="DUF4192"/>
    <property type="match status" value="1"/>
</dbReference>
<dbReference type="AlphaFoldDB" id="A0A7W5FGS1"/>
<evidence type="ECO:0008006" key="3">
    <source>
        <dbReference type="Google" id="ProtNLM"/>
    </source>
</evidence>
<name>A0A7W5FGS1_9ACTN</name>
<proteinExistence type="predicted"/>
<sequence>MLESAPSVVRGPAELLAAIPYVVGYHPDQCVVVVFITADGRLKCGLAVGRQAPVSFIVDKSIAGAAAADAAMAFVIGYGPLSDREWLTDIADSLHAAVPVQTCLLVHEGRYYCLNRGCPCTPEQGAELDPGSSVIAAEMTLRGRVALPSRRDLDDLVAADAEAQTRTAAALGGLSRPMPDPVDVVHSSMAIAEAGDRLTDEQVAHLAVALRGADGRTAAWLATTDQQWQHDLWLDLIRRVPDEYLVTPANLLAWASWRRGESALAWTALVKAATAAPDNTLSRLIATVLTTPIDPQKLPWPLPEGFNPEHLLG</sequence>
<evidence type="ECO:0000313" key="1">
    <source>
        <dbReference type="EMBL" id="MBB3097737.1"/>
    </source>
</evidence>
<dbReference type="EMBL" id="JACHXF010000012">
    <property type="protein sequence ID" value="MBB3097737.1"/>
    <property type="molecule type" value="Genomic_DNA"/>
</dbReference>
<keyword evidence="2" id="KW-1185">Reference proteome</keyword>
<dbReference type="RefSeq" id="WP_183223145.1">
    <property type="nucleotide sequence ID" value="NZ_BMPW01000019.1"/>
</dbReference>
<evidence type="ECO:0000313" key="2">
    <source>
        <dbReference type="Proteomes" id="UP000590749"/>
    </source>
</evidence>
<protein>
    <recommendedName>
        <fullName evidence="3">DUF4192 domain-containing protein</fullName>
    </recommendedName>
</protein>